<dbReference type="eggNOG" id="COG0534">
    <property type="taxonomic scope" value="Bacteria"/>
</dbReference>
<feature type="transmembrane region" description="Helical" evidence="1">
    <location>
        <begin position="313"/>
        <end position="334"/>
    </location>
</feature>
<gene>
    <name evidence="2" type="ORF">C273_09529</name>
</gene>
<feature type="transmembrane region" description="Helical" evidence="1">
    <location>
        <begin position="59"/>
        <end position="79"/>
    </location>
</feature>
<evidence type="ECO:0000313" key="3">
    <source>
        <dbReference type="Proteomes" id="UP000009885"/>
    </source>
</evidence>
<dbReference type="Pfam" id="PF01554">
    <property type="entry name" value="MatE"/>
    <property type="match status" value="2"/>
</dbReference>
<feature type="transmembrane region" description="Helical" evidence="1">
    <location>
        <begin position="346"/>
        <end position="366"/>
    </location>
</feature>
<feature type="transmembrane region" description="Helical" evidence="1">
    <location>
        <begin position="99"/>
        <end position="119"/>
    </location>
</feature>
<evidence type="ECO:0000256" key="1">
    <source>
        <dbReference type="SAM" id="Phobius"/>
    </source>
</evidence>
<name>K9AGD0_9STAP</name>
<reference evidence="2 3" key="1">
    <citation type="journal article" date="2013" name="Genome Announc.">
        <title>Genome Sequence of Staphylococcus massiliensis Strain S46, Isolated from the Surface of Healthy Human Skin.</title>
        <authorList>
            <person name="Srivastav R."/>
            <person name="Singh A."/>
            <person name="Jangir P.K."/>
            <person name="Kumari C."/>
            <person name="Muduli S."/>
            <person name="Sharma R."/>
        </authorList>
    </citation>
    <scope>NUCLEOTIDE SEQUENCE [LARGE SCALE GENOMIC DNA]</scope>
    <source>
        <strain evidence="2 3">S46</strain>
    </source>
</reference>
<keyword evidence="1" id="KW-1133">Transmembrane helix</keyword>
<dbReference type="AlphaFoldDB" id="K9AGD0"/>
<feature type="transmembrane region" description="Helical" evidence="1">
    <location>
        <begin position="126"/>
        <end position="146"/>
    </location>
</feature>
<feature type="transmembrane region" description="Helical" evidence="1">
    <location>
        <begin position="279"/>
        <end position="301"/>
    </location>
</feature>
<evidence type="ECO:0000313" key="2">
    <source>
        <dbReference type="EMBL" id="EKU46343.1"/>
    </source>
</evidence>
<feature type="transmembrane region" description="Helical" evidence="1">
    <location>
        <begin position="239"/>
        <end position="259"/>
    </location>
</feature>
<dbReference type="InterPro" id="IPR047135">
    <property type="entry name" value="YsiQ"/>
</dbReference>
<dbReference type="PANTHER" id="PTHR42925:SF1">
    <property type="entry name" value="VIRULENCE FACTOR MVIN"/>
    <property type="match status" value="1"/>
</dbReference>
<dbReference type="Proteomes" id="UP000009885">
    <property type="component" value="Unassembled WGS sequence"/>
</dbReference>
<dbReference type="PATRIC" id="fig|1229783.3.peg.1901"/>
<dbReference type="PANTHER" id="PTHR42925">
    <property type="entry name" value="MULTIDRUG AND TOXIN EFFLUX PROTEIN MATE FAMILY"/>
    <property type="match status" value="1"/>
</dbReference>
<dbReference type="GO" id="GO:0015297">
    <property type="term" value="F:antiporter activity"/>
    <property type="evidence" value="ECO:0007669"/>
    <property type="project" value="InterPro"/>
</dbReference>
<feature type="transmembrane region" description="Helical" evidence="1">
    <location>
        <begin position="20"/>
        <end position="39"/>
    </location>
</feature>
<proteinExistence type="predicted"/>
<organism evidence="2 3">
    <name type="scientific">Staphylococcus massiliensis S46</name>
    <dbReference type="NCBI Taxonomy" id="1229783"/>
    <lineage>
        <taxon>Bacteria</taxon>
        <taxon>Bacillati</taxon>
        <taxon>Bacillota</taxon>
        <taxon>Bacilli</taxon>
        <taxon>Bacillales</taxon>
        <taxon>Staphylococcaceae</taxon>
        <taxon>Staphylococcus</taxon>
    </lineage>
</organism>
<feature type="transmembrane region" description="Helical" evidence="1">
    <location>
        <begin position="158"/>
        <end position="182"/>
    </location>
</feature>
<feature type="transmembrane region" description="Helical" evidence="1">
    <location>
        <begin position="210"/>
        <end position="227"/>
    </location>
</feature>
<keyword evidence="1" id="KW-0812">Transmembrane</keyword>
<protein>
    <submittedName>
        <fullName evidence="2">MatE domain family protein</fullName>
    </submittedName>
</protein>
<dbReference type="InterPro" id="IPR002528">
    <property type="entry name" value="MATE_fam"/>
</dbReference>
<dbReference type="GO" id="GO:0016020">
    <property type="term" value="C:membrane"/>
    <property type="evidence" value="ECO:0007669"/>
    <property type="project" value="InterPro"/>
</dbReference>
<dbReference type="STRING" id="1229783.C273_09529"/>
<comment type="caution">
    <text evidence="2">The sequence shown here is derived from an EMBL/GenBank/DDBJ whole genome shotgun (WGS) entry which is preliminary data.</text>
</comment>
<dbReference type="GO" id="GO:0042910">
    <property type="term" value="F:xenobiotic transmembrane transporter activity"/>
    <property type="evidence" value="ECO:0007669"/>
    <property type="project" value="InterPro"/>
</dbReference>
<keyword evidence="3" id="KW-1185">Reference proteome</keyword>
<sequence>MLSVYSSKATAAVGLSNQFLILVTFFITIIHVGVSIRLIHHKEQSKHLIRHEIYHSMSFNLIASLILAGIVLLCLTPILHVLQVPSDIFTDTYHYSETILYLLFMNTTNMLLGTILRTLDRPKQSTIVSIVINVINIVLNAMVLFVVPKGFIDPIYGIAWATNISRVIGLVCLTYFILKIAVPQLKDFLIKKRIAYPIVQLGMPGAGEQISYNVSQVFLTAFIAMLGSEMVAAKSISGVLAGISFSVAMAYGVASQIYIGRFIARYKYQLLHTFVKRHLVITFMRSIIIMLCVIAIVFIVGPHLFHPKSVFDWVMILLISFILLEPVRALNTLIVDILNVSGDVRYPVVVSIITTWVLTIPLSYLFGIQFHLGILGIIGINILDEALRFLVMLHRFRTGKWQLYHSRIGVQKDV</sequence>
<accession>K9AGD0</accession>
<keyword evidence="1" id="KW-0472">Membrane</keyword>
<feature type="transmembrane region" description="Helical" evidence="1">
    <location>
        <begin position="372"/>
        <end position="391"/>
    </location>
</feature>
<dbReference type="EMBL" id="AMSQ01000018">
    <property type="protein sequence ID" value="EKU46343.1"/>
    <property type="molecule type" value="Genomic_DNA"/>
</dbReference>